<keyword evidence="1" id="KW-0560">Oxidoreductase</keyword>
<dbReference type="PANTHER" id="PTHR10138:SF0">
    <property type="entry name" value="TRYPTOPHAN 2,3-DIOXYGENASE"/>
    <property type="match status" value="1"/>
</dbReference>
<dbReference type="GeneID" id="113202816"/>
<dbReference type="GO" id="GO:0006727">
    <property type="term" value="P:ommochrome biosynthetic process"/>
    <property type="evidence" value="ECO:0007669"/>
    <property type="project" value="UniProtKB-UniRule"/>
</dbReference>
<proteinExistence type="inferred from homology"/>
<keyword evidence="1" id="KW-0408">Iron</keyword>
<keyword evidence="1" id="KW-0823">Tryptophan catabolism</keyword>
<keyword evidence="1" id="KW-0349">Heme</keyword>
<gene>
    <name evidence="3" type="primary">LOC113202816</name>
</gene>
<dbReference type="EC" id="1.13.11.11" evidence="1"/>
<dbReference type="GO" id="GO:0046872">
    <property type="term" value="F:metal ion binding"/>
    <property type="evidence" value="ECO:0007669"/>
    <property type="project" value="UniProtKB-KW"/>
</dbReference>
<dbReference type="SUPFAM" id="SSF140959">
    <property type="entry name" value="Indolic compounds 2,3-dioxygenase-like"/>
    <property type="match status" value="1"/>
</dbReference>
<dbReference type="GO" id="GO:0019442">
    <property type="term" value="P:L-tryptophan catabolic process to acetyl-CoA"/>
    <property type="evidence" value="ECO:0007669"/>
    <property type="project" value="TreeGrafter"/>
</dbReference>
<dbReference type="OrthoDB" id="447477at2759"/>
<evidence type="ECO:0000313" key="2">
    <source>
        <dbReference type="Proteomes" id="UP000504606"/>
    </source>
</evidence>
<organism evidence="2 3">
    <name type="scientific">Frankliniella occidentalis</name>
    <name type="common">Western flower thrips</name>
    <name type="synonym">Euthrips occidentalis</name>
    <dbReference type="NCBI Taxonomy" id="133901"/>
    <lineage>
        <taxon>Eukaryota</taxon>
        <taxon>Metazoa</taxon>
        <taxon>Ecdysozoa</taxon>
        <taxon>Arthropoda</taxon>
        <taxon>Hexapoda</taxon>
        <taxon>Insecta</taxon>
        <taxon>Pterygota</taxon>
        <taxon>Neoptera</taxon>
        <taxon>Paraneoptera</taxon>
        <taxon>Thysanoptera</taxon>
        <taxon>Terebrantia</taxon>
        <taxon>Thripoidea</taxon>
        <taxon>Thripidae</taxon>
        <taxon>Frankliniella</taxon>
    </lineage>
</organism>
<dbReference type="GO" id="GO:0019441">
    <property type="term" value="P:L-tryptophan catabolic process to kynurenine"/>
    <property type="evidence" value="ECO:0007669"/>
    <property type="project" value="UniProtKB-UniRule"/>
</dbReference>
<comment type="pathway">
    <text evidence="1">Amino-acid degradation; L-tryptophan degradation via kynurenine pathway; L-kynurenine from L-tryptophan: step 1/2.</text>
</comment>
<keyword evidence="2" id="KW-1185">Reference proteome</keyword>
<dbReference type="UniPathway" id="UPA00333">
    <property type="reaction ID" value="UER00453"/>
</dbReference>
<keyword evidence="1" id="KW-0479">Metal-binding</keyword>
<dbReference type="Pfam" id="PF03301">
    <property type="entry name" value="Trp_dioxygenase"/>
    <property type="match status" value="1"/>
</dbReference>
<dbReference type="HAMAP" id="MF_01972">
    <property type="entry name" value="T23O"/>
    <property type="match status" value="1"/>
</dbReference>
<comment type="caution">
    <text evidence="1">Lacks conserved residue(s) required for the propagation of feature annotation.</text>
</comment>
<comment type="subunit">
    <text evidence="1">Homotetramer. Dimer of dimers.</text>
</comment>
<name>A0A6J1RXF6_FRAOC</name>
<keyword evidence="1" id="KW-0223">Dioxygenase</keyword>
<reference evidence="3" key="1">
    <citation type="submission" date="2025-08" db="UniProtKB">
        <authorList>
            <consortium name="RefSeq"/>
        </authorList>
    </citation>
    <scope>IDENTIFICATION</scope>
    <source>
        <tissue evidence="3">Whole organism</tissue>
    </source>
</reference>
<sequence>MSCIYSNKSRDAQDGEQQVGEEGMIYGEYLMLDRVLSAQRMLSEQNGRAVHDEHLFIVTHQAYELWFKQIIFELDSVRALFNSSKGLDETLTLEILKRLHRIVLILKLLVDQVMILETMTPLDFMDFRNYLCPASGFQSLQFRLLENKLGMKQEQRVRFNQRYSAVFGDDPSAVDAITRSEEEPSLAQLVQRWLERTPGLEAEGFDFWGKYRQAVDQMLAQQHDAAMTADTDLRRKFLLNDVAQRREVFDSVFSPDTHELLLQRGERRFSYRALQGAIMITFYRDEPRFSQPHQLLTLLMDIDSLITKWRYNHVIMVQRMIGSAQLGTGGSSGYQYLRSTLSDRYKVFLDLFNLSTFLIPRDYIPPLTSHMKIALAGSWGQPLSEKQEDESSLERSVEASI</sequence>
<dbReference type="PANTHER" id="PTHR10138">
    <property type="entry name" value="TRYPTOPHAN 2,3-DIOXYGENASE"/>
    <property type="match status" value="1"/>
</dbReference>
<dbReference type="Gene3D" id="1.10.287.3810">
    <property type="match status" value="1"/>
</dbReference>
<dbReference type="AlphaFoldDB" id="A0A6J1RXF6"/>
<evidence type="ECO:0000256" key="1">
    <source>
        <dbReference type="HAMAP-Rule" id="MF_03020"/>
    </source>
</evidence>
<feature type="binding site" evidence="1">
    <location>
        <position position="162"/>
    </location>
    <ligand>
        <name>substrate</name>
    </ligand>
</feature>
<dbReference type="RefSeq" id="XP_026273018.1">
    <property type="nucleotide sequence ID" value="XM_026417233.2"/>
</dbReference>
<dbReference type="GO" id="GO:0020037">
    <property type="term" value="F:heme binding"/>
    <property type="evidence" value="ECO:0007669"/>
    <property type="project" value="UniProtKB-UniRule"/>
</dbReference>
<dbReference type="Proteomes" id="UP000504606">
    <property type="component" value="Unplaced"/>
</dbReference>
<comment type="pathway">
    <text evidence="1">Pigment biosynthesis; ommochrome biosynthesis.</text>
</comment>
<dbReference type="GO" id="GO:0004833">
    <property type="term" value="F:L-tryptophan 2,3-dioxygenase activity"/>
    <property type="evidence" value="ECO:0007669"/>
    <property type="project" value="UniProtKB-UniRule"/>
</dbReference>
<comment type="function">
    <text evidence="1">Heme-dependent dioxygenase that catalyzes the oxidative cleavage of the L-tryptophan (L-Trp) pyrrole ring and converts L-tryptophan to N-formyl-L-kynurenine. Catalyzes the oxidative cleavage of the indole moiety.</text>
</comment>
<dbReference type="UniPathway" id="UPA00271"/>
<dbReference type="InterPro" id="IPR037217">
    <property type="entry name" value="Trp/Indoleamine_2_3_dOase-like"/>
</dbReference>
<comment type="cofactor">
    <cofactor evidence="1">
        <name>heme</name>
        <dbReference type="ChEBI" id="CHEBI:30413"/>
    </cofactor>
    <text evidence="1">Binds 1 heme group per subunit.</text>
</comment>
<dbReference type="InterPro" id="IPR004981">
    <property type="entry name" value="Trp_2_3_dOase"/>
</dbReference>
<dbReference type="Gene3D" id="1.20.58.480">
    <property type="match status" value="1"/>
</dbReference>
<dbReference type="CTD" id="136040130"/>
<accession>A0A6J1RXF6</accession>
<dbReference type="KEGG" id="foc:113202816"/>
<evidence type="ECO:0000313" key="3">
    <source>
        <dbReference type="RefSeq" id="XP_026273018.1"/>
    </source>
</evidence>
<protein>
    <recommendedName>
        <fullName evidence="1">Tryptophan 2,3-dioxygenase</fullName>
        <shortName evidence="1">TDO</shortName>
        <ecNumber evidence="1">1.13.11.11</ecNumber>
    </recommendedName>
    <alternativeName>
        <fullName evidence="1">Tryptamin 2,3-dioxygenase</fullName>
    </alternativeName>
    <alternativeName>
        <fullName evidence="1">Tryptophan oxygenase</fullName>
        <shortName evidence="1">TO</shortName>
        <shortName evidence="1">TRPO</shortName>
    </alternativeName>
    <alternativeName>
        <fullName evidence="1">Tryptophan pyrrolase</fullName>
    </alternativeName>
    <alternativeName>
        <fullName evidence="1">Tryptophanase</fullName>
    </alternativeName>
</protein>
<comment type="similarity">
    <text evidence="1">Belongs to the tryptophan 2,3-dioxygenase family.</text>
</comment>
<comment type="catalytic activity">
    <reaction evidence="1">
        <text>L-tryptophan + O2 = N-formyl-L-kynurenine</text>
        <dbReference type="Rhea" id="RHEA:24536"/>
        <dbReference type="ChEBI" id="CHEBI:15379"/>
        <dbReference type="ChEBI" id="CHEBI:57912"/>
        <dbReference type="ChEBI" id="CHEBI:58629"/>
        <dbReference type="EC" id="1.13.11.11"/>
    </reaction>
</comment>